<protein>
    <recommendedName>
        <fullName evidence="2">Sulfatase N-terminal domain-containing protein</fullName>
    </recommendedName>
</protein>
<sequence length="89" mass="10046">MTMKTVFGMTLCALLILGTNSARAQQRPLRHDAEHYVLLRQHAERWSQEDREIDAKLASVRASNRGRPPNIVYILLDDLGFGEIGMPAL</sequence>
<comment type="caution">
    <text evidence="1">The sequence shown here is derived from an EMBL/GenBank/DDBJ whole genome shotgun (WGS) entry which is preliminary data.</text>
</comment>
<feature type="non-terminal residue" evidence="1">
    <location>
        <position position="89"/>
    </location>
</feature>
<accession>X0WIL9</accession>
<name>X0WIL9_9ZZZZ</name>
<evidence type="ECO:0000313" key="1">
    <source>
        <dbReference type="EMBL" id="GAG30485.1"/>
    </source>
</evidence>
<reference evidence="1" key="1">
    <citation type="journal article" date="2014" name="Front. Microbiol.">
        <title>High frequency of phylogenetically diverse reductive dehalogenase-homologous genes in deep subseafloor sedimentary metagenomes.</title>
        <authorList>
            <person name="Kawai M."/>
            <person name="Futagami T."/>
            <person name="Toyoda A."/>
            <person name="Takaki Y."/>
            <person name="Nishi S."/>
            <person name="Hori S."/>
            <person name="Arai W."/>
            <person name="Tsubouchi T."/>
            <person name="Morono Y."/>
            <person name="Uchiyama I."/>
            <person name="Ito T."/>
            <person name="Fujiyama A."/>
            <person name="Inagaki F."/>
            <person name="Takami H."/>
        </authorList>
    </citation>
    <scope>NUCLEOTIDE SEQUENCE</scope>
    <source>
        <strain evidence="1">Expedition CK06-06</strain>
    </source>
</reference>
<gene>
    <name evidence="1" type="ORF">S01H1_66413</name>
</gene>
<proteinExistence type="predicted"/>
<dbReference type="EMBL" id="BARS01043910">
    <property type="protein sequence ID" value="GAG30485.1"/>
    <property type="molecule type" value="Genomic_DNA"/>
</dbReference>
<organism evidence="1">
    <name type="scientific">marine sediment metagenome</name>
    <dbReference type="NCBI Taxonomy" id="412755"/>
    <lineage>
        <taxon>unclassified sequences</taxon>
        <taxon>metagenomes</taxon>
        <taxon>ecological metagenomes</taxon>
    </lineage>
</organism>
<evidence type="ECO:0008006" key="2">
    <source>
        <dbReference type="Google" id="ProtNLM"/>
    </source>
</evidence>
<dbReference type="AlphaFoldDB" id="X0WIL9"/>